<sequence length="87" mass="10024">MASQASTSSGAMDERRKEALRSYRDKMRAHEVSSESLKNLRFSLKDLERDYEKTEEDIKAVQSVGQIIGEVMKQLDDERCKSLHFKA</sequence>
<keyword evidence="4" id="KW-1185">Reference proteome</keyword>
<comment type="caution">
    <text evidence="3">The sequence shown here is derived from an EMBL/GenBank/DDBJ whole genome shotgun (WGS) entry which is preliminary data.</text>
</comment>
<keyword evidence="3" id="KW-0647">Proteasome</keyword>
<dbReference type="Gene3D" id="2.40.50.140">
    <property type="entry name" value="Nucleic acid-binding proteins"/>
    <property type="match status" value="1"/>
</dbReference>
<gene>
    <name evidence="3" type="primary">RPT4_2</name>
    <name evidence="3" type="ORF">VNI00_002894</name>
</gene>
<feature type="compositionally biased region" description="Basic and acidic residues" evidence="2">
    <location>
        <begin position="12"/>
        <end position="22"/>
    </location>
</feature>
<reference evidence="3 4" key="1">
    <citation type="submission" date="2024-01" db="EMBL/GenBank/DDBJ databases">
        <title>A draft genome for a cacao thread blight-causing isolate of Paramarasmius palmivorus.</title>
        <authorList>
            <person name="Baruah I.K."/>
            <person name="Bukari Y."/>
            <person name="Amoako-Attah I."/>
            <person name="Meinhardt L.W."/>
            <person name="Bailey B.A."/>
            <person name="Cohen S.P."/>
        </authorList>
    </citation>
    <scope>NUCLEOTIDE SEQUENCE [LARGE SCALE GENOMIC DNA]</scope>
    <source>
        <strain evidence="3 4">GH-12</strain>
    </source>
</reference>
<protein>
    <submittedName>
        <fullName evidence="3">26S proteasome subunit rpt4</fullName>
    </submittedName>
</protein>
<keyword evidence="1" id="KW-0175">Coiled coil</keyword>
<dbReference type="AlphaFoldDB" id="A0AAW0DVF0"/>
<accession>A0AAW0DVF0</accession>
<evidence type="ECO:0000313" key="3">
    <source>
        <dbReference type="EMBL" id="KAK7056341.1"/>
    </source>
</evidence>
<name>A0AAW0DVF0_9AGAR</name>
<dbReference type="GO" id="GO:0000502">
    <property type="term" value="C:proteasome complex"/>
    <property type="evidence" value="ECO:0007669"/>
    <property type="project" value="UniProtKB-KW"/>
</dbReference>
<evidence type="ECO:0000256" key="1">
    <source>
        <dbReference type="SAM" id="Coils"/>
    </source>
</evidence>
<feature type="compositionally biased region" description="Polar residues" evidence="2">
    <location>
        <begin position="1"/>
        <end position="10"/>
    </location>
</feature>
<dbReference type="InterPro" id="IPR012340">
    <property type="entry name" value="NA-bd_OB-fold"/>
</dbReference>
<organism evidence="3 4">
    <name type="scientific">Paramarasmius palmivorus</name>
    <dbReference type="NCBI Taxonomy" id="297713"/>
    <lineage>
        <taxon>Eukaryota</taxon>
        <taxon>Fungi</taxon>
        <taxon>Dikarya</taxon>
        <taxon>Basidiomycota</taxon>
        <taxon>Agaricomycotina</taxon>
        <taxon>Agaricomycetes</taxon>
        <taxon>Agaricomycetidae</taxon>
        <taxon>Agaricales</taxon>
        <taxon>Marasmiineae</taxon>
        <taxon>Marasmiaceae</taxon>
        <taxon>Paramarasmius</taxon>
    </lineage>
</organism>
<feature type="coiled-coil region" evidence="1">
    <location>
        <begin position="37"/>
        <end position="64"/>
    </location>
</feature>
<feature type="region of interest" description="Disordered" evidence="2">
    <location>
        <begin position="1"/>
        <end position="22"/>
    </location>
</feature>
<evidence type="ECO:0000313" key="4">
    <source>
        <dbReference type="Proteomes" id="UP001383192"/>
    </source>
</evidence>
<dbReference type="Proteomes" id="UP001383192">
    <property type="component" value="Unassembled WGS sequence"/>
</dbReference>
<dbReference type="EMBL" id="JAYKXP010000007">
    <property type="protein sequence ID" value="KAK7056341.1"/>
    <property type="molecule type" value="Genomic_DNA"/>
</dbReference>
<proteinExistence type="predicted"/>
<evidence type="ECO:0000256" key="2">
    <source>
        <dbReference type="SAM" id="MobiDB-lite"/>
    </source>
</evidence>